<dbReference type="GO" id="GO:0009083">
    <property type="term" value="P:branched-chain amino acid catabolic process"/>
    <property type="evidence" value="ECO:0007669"/>
    <property type="project" value="UniProtKB-KW"/>
</dbReference>
<name>A0A2V1DBC3_9PLEO</name>
<dbReference type="InterPro" id="IPR013328">
    <property type="entry name" value="6PGD_dom2"/>
</dbReference>
<keyword evidence="11" id="KW-1185">Reference proteome</keyword>
<evidence type="ECO:0000256" key="2">
    <source>
        <dbReference type="ARBA" id="ARBA00006013"/>
    </source>
</evidence>
<evidence type="ECO:0000256" key="1">
    <source>
        <dbReference type="ARBA" id="ARBA00005109"/>
    </source>
</evidence>
<evidence type="ECO:0000256" key="6">
    <source>
        <dbReference type="ARBA" id="ARBA00023027"/>
    </source>
</evidence>
<dbReference type="Gene3D" id="1.10.1040.10">
    <property type="entry name" value="N-(1-d-carboxylethyl)-l-norvaline Dehydrogenase, domain 2"/>
    <property type="match status" value="1"/>
</dbReference>
<dbReference type="EC" id="1.1.1.31" evidence="3"/>
<protein>
    <recommendedName>
        <fullName evidence="3">3-hydroxyisobutyrate dehydrogenase</fullName>
        <ecNumber evidence="3">1.1.1.31</ecNumber>
    </recommendedName>
</protein>
<evidence type="ECO:0000256" key="4">
    <source>
        <dbReference type="ARBA" id="ARBA00022456"/>
    </source>
</evidence>
<sequence length="322" mass="34894">MVAPIIGFVGLGHAGFPMAASLAKKGHHLLVRDQDTSRGLKFVEEHPKCRAAASDAGSFSECEVVVTSLSSSDEVKHVLLGEHGIAPHLKPGSIVIDTSSCSAFDTRALGLELSRLHVDLVDSPITQEQLNAFDNGRTTLMVGSDKPEVLKKIMPILKHMSSHVFPMGCLGSGNTMQTLNSYVNASSMIALCDSLVTGQKLGMDPQTMIDVMNVGTGANFTTKYLMKNLKSNDPACRLEPLVNDVRNAKDLIEKAGFETELPSLALRYLEDSLKRAPQGANHSACLESWEKRAGVNIAKTEWKDHSTKLPHISQDEPVLRIL</sequence>
<dbReference type="SUPFAM" id="SSF48179">
    <property type="entry name" value="6-phosphogluconate dehydrogenase C-terminal domain-like"/>
    <property type="match status" value="1"/>
</dbReference>
<evidence type="ECO:0000313" key="11">
    <source>
        <dbReference type="Proteomes" id="UP000244855"/>
    </source>
</evidence>
<evidence type="ECO:0000256" key="3">
    <source>
        <dbReference type="ARBA" id="ARBA00012991"/>
    </source>
</evidence>
<dbReference type="PANTHER" id="PTHR22981">
    <property type="entry name" value="3-HYDROXYISOBUTYRATE DEHYDROGENASE-RELATED"/>
    <property type="match status" value="1"/>
</dbReference>
<gene>
    <name evidence="10" type="ORF">DM02DRAFT_645401</name>
</gene>
<dbReference type="Gene3D" id="3.40.50.720">
    <property type="entry name" value="NAD(P)-binding Rossmann-like Domain"/>
    <property type="match status" value="1"/>
</dbReference>
<dbReference type="AlphaFoldDB" id="A0A2V1DBC3"/>
<comment type="similarity">
    <text evidence="2">Belongs to the HIBADH-related family. 3-hydroxyisobutyrate dehydrogenase subfamily.</text>
</comment>
<evidence type="ECO:0000259" key="9">
    <source>
        <dbReference type="Pfam" id="PF14833"/>
    </source>
</evidence>
<dbReference type="InterPro" id="IPR008927">
    <property type="entry name" value="6-PGluconate_DH-like_C_sf"/>
</dbReference>
<evidence type="ECO:0000256" key="5">
    <source>
        <dbReference type="ARBA" id="ARBA00023002"/>
    </source>
</evidence>
<dbReference type="GO" id="GO:0051287">
    <property type="term" value="F:NAD binding"/>
    <property type="evidence" value="ECO:0007669"/>
    <property type="project" value="InterPro"/>
</dbReference>
<dbReference type="STRING" id="97972.A0A2V1DBC3"/>
<dbReference type="Pfam" id="PF14833">
    <property type="entry name" value="NAD_binding_11"/>
    <property type="match status" value="1"/>
</dbReference>
<dbReference type="Proteomes" id="UP000244855">
    <property type="component" value="Unassembled WGS sequence"/>
</dbReference>
<dbReference type="SUPFAM" id="SSF51735">
    <property type="entry name" value="NAD(P)-binding Rossmann-fold domains"/>
    <property type="match status" value="1"/>
</dbReference>
<evidence type="ECO:0000256" key="7">
    <source>
        <dbReference type="ARBA" id="ARBA00049197"/>
    </source>
</evidence>
<keyword evidence="6" id="KW-0520">NAD</keyword>
<dbReference type="InterPro" id="IPR029154">
    <property type="entry name" value="HIBADH-like_NADP-bd"/>
</dbReference>
<dbReference type="GO" id="GO:0050661">
    <property type="term" value="F:NADP binding"/>
    <property type="evidence" value="ECO:0007669"/>
    <property type="project" value="InterPro"/>
</dbReference>
<comment type="catalytic activity">
    <reaction evidence="7">
        <text>3-hydroxy-2-methylpropanoate + NAD(+) = 2-methyl-3-oxopropanoate + NADH + H(+)</text>
        <dbReference type="Rhea" id="RHEA:17681"/>
        <dbReference type="ChEBI" id="CHEBI:11805"/>
        <dbReference type="ChEBI" id="CHEBI:15378"/>
        <dbReference type="ChEBI" id="CHEBI:57540"/>
        <dbReference type="ChEBI" id="CHEBI:57700"/>
        <dbReference type="ChEBI" id="CHEBI:57945"/>
        <dbReference type="EC" id="1.1.1.31"/>
    </reaction>
</comment>
<evidence type="ECO:0000313" key="10">
    <source>
        <dbReference type="EMBL" id="PVH95341.1"/>
    </source>
</evidence>
<dbReference type="InterPro" id="IPR015815">
    <property type="entry name" value="HIBADH-related"/>
</dbReference>
<comment type="pathway">
    <text evidence="1">Amino-acid degradation; L-valine degradation.</text>
</comment>
<keyword evidence="5" id="KW-0560">Oxidoreductase</keyword>
<dbReference type="OrthoDB" id="21615at2759"/>
<keyword evidence="4" id="KW-0101">Branched-chain amino acid catabolism</keyword>
<dbReference type="GO" id="GO:0008442">
    <property type="term" value="F:3-hydroxyisobutyrate dehydrogenase activity"/>
    <property type="evidence" value="ECO:0007669"/>
    <property type="project" value="UniProtKB-EC"/>
</dbReference>
<evidence type="ECO:0000259" key="8">
    <source>
        <dbReference type="Pfam" id="PF03446"/>
    </source>
</evidence>
<reference evidence="10 11" key="1">
    <citation type="journal article" date="2018" name="Sci. Rep.">
        <title>Comparative genomics provides insights into the lifestyle and reveals functional heterogeneity of dark septate endophytic fungi.</title>
        <authorList>
            <person name="Knapp D.G."/>
            <person name="Nemeth J.B."/>
            <person name="Barry K."/>
            <person name="Hainaut M."/>
            <person name="Henrissat B."/>
            <person name="Johnson J."/>
            <person name="Kuo A."/>
            <person name="Lim J.H.P."/>
            <person name="Lipzen A."/>
            <person name="Nolan M."/>
            <person name="Ohm R.A."/>
            <person name="Tamas L."/>
            <person name="Grigoriev I.V."/>
            <person name="Spatafora J.W."/>
            <person name="Nagy L.G."/>
            <person name="Kovacs G.M."/>
        </authorList>
    </citation>
    <scope>NUCLEOTIDE SEQUENCE [LARGE SCALE GENOMIC DNA]</scope>
    <source>
        <strain evidence="10 11">DSE2036</strain>
    </source>
</reference>
<dbReference type="PANTHER" id="PTHR22981:SF7">
    <property type="entry name" value="3-HYDROXYISOBUTYRATE DEHYDROGENASE, MITOCHONDRIAL"/>
    <property type="match status" value="1"/>
</dbReference>
<dbReference type="Pfam" id="PF03446">
    <property type="entry name" value="NAD_binding_2"/>
    <property type="match status" value="1"/>
</dbReference>
<feature type="domain" description="3-hydroxyisobutyrate dehydrogenase-like NAD-binding" evidence="9">
    <location>
        <begin position="171"/>
        <end position="287"/>
    </location>
</feature>
<dbReference type="InterPro" id="IPR006115">
    <property type="entry name" value="6PGDH_NADP-bd"/>
</dbReference>
<dbReference type="InterPro" id="IPR036291">
    <property type="entry name" value="NAD(P)-bd_dom_sf"/>
</dbReference>
<proteinExistence type="inferred from homology"/>
<organism evidence="10 11">
    <name type="scientific">Periconia macrospinosa</name>
    <dbReference type="NCBI Taxonomy" id="97972"/>
    <lineage>
        <taxon>Eukaryota</taxon>
        <taxon>Fungi</taxon>
        <taxon>Dikarya</taxon>
        <taxon>Ascomycota</taxon>
        <taxon>Pezizomycotina</taxon>
        <taxon>Dothideomycetes</taxon>
        <taxon>Pleosporomycetidae</taxon>
        <taxon>Pleosporales</taxon>
        <taxon>Massarineae</taxon>
        <taxon>Periconiaceae</taxon>
        <taxon>Periconia</taxon>
    </lineage>
</organism>
<dbReference type="PIRSF" id="PIRSF000103">
    <property type="entry name" value="HIBADH"/>
    <property type="match status" value="1"/>
</dbReference>
<feature type="domain" description="6-phosphogluconate dehydrogenase NADP-binding" evidence="8">
    <location>
        <begin position="6"/>
        <end position="168"/>
    </location>
</feature>
<accession>A0A2V1DBC3</accession>
<dbReference type="EMBL" id="KZ805500">
    <property type="protein sequence ID" value="PVH95341.1"/>
    <property type="molecule type" value="Genomic_DNA"/>
</dbReference>